<feature type="chain" id="PRO_5038049193" description="DUF3192 domain-containing protein" evidence="1">
    <location>
        <begin position="22"/>
        <end position="120"/>
    </location>
</feature>
<feature type="signal peptide" evidence="1">
    <location>
        <begin position="1"/>
        <end position="21"/>
    </location>
</feature>
<dbReference type="Proteomes" id="UP000785783">
    <property type="component" value="Unassembled WGS sequence"/>
</dbReference>
<dbReference type="PROSITE" id="PS51257">
    <property type="entry name" value="PROKAR_LIPOPROTEIN"/>
    <property type="match status" value="1"/>
</dbReference>
<accession>A0A937L705</accession>
<evidence type="ECO:0008006" key="4">
    <source>
        <dbReference type="Google" id="ProtNLM"/>
    </source>
</evidence>
<reference evidence="2" key="1">
    <citation type="submission" date="2020-10" db="EMBL/GenBank/DDBJ databases">
        <title>Microbiome of the Black Sea water column analyzed by genome centric metagenomics.</title>
        <authorList>
            <person name="Cabello-Yeves P.J."/>
            <person name="Callieri C."/>
            <person name="Picazo A."/>
            <person name="Mehrshad M."/>
            <person name="Haro-Moreno J.M."/>
            <person name="Roda-Garcia J."/>
            <person name="Dzembekova N."/>
            <person name="Slabakova V."/>
            <person name="Slabakova N."/>
            <person name="Moncheva S."/>
            <person name="Rodriguez-Valera F."/>
        </authorList>
    </citation>
    <scope>NUCLEOTIDE SEQUENCE</scope>
    <source>
        <strain evidence="2">BS307-5m-G5</strain>
    </source>
</reference>
<dbReference type="EMBL" id="JADHOK010000061">
    <property type="protein sequence ID" value="MBL6762030.1"/>
    <property type="molecule type" value="Genomic_DNA"/>
</dbReference>
<gene>
    <name evidence="2" type="ORF">ISQ19_04955</name>
</gene>
<evidence type="ECO:0000313" key="3">
    <source>
        <dbReference type="Proteomes" id="UP000785783"/>
    </source>
</evidence>
<organism evidence="2 3">
    <name type="scientific">PS1 clade bacterium</name>
    <dbReference type="NCBI Taxonomy" id="2175152"/>
    <lineage>
        <taxon>Bacteria</taxon>
        <taxon>Pseudomonadati</taxon>
        <taxon>Pseudomonadota</taxon>
        <taxon>Alphaproteobacteria</taxon>
        <taxon>PS1 clade</taxon>
    </lineage>
</organism>
<sequence length="120" mass="13225">MRKTRSFAMLAVAAITSGCLGASVDPMQQQSIIAQSKEAVRARLAQPDAALTDVFMRKTNISRFTLPVHIVCGKARSASDNLIVNQRFYVIDREMVGLSGDPQFEENGRFIAVRRQTPAI</sequence>
<dbReference type="AlphaFoldDB" id="A0A937L705"/>
<keyword evidence="1" id="KW-0732">Signal</keyword>
<name>A0A937L705_9PROT</name>
<proteinExistence type="predicted"/>
<evidence type="ECO:0000313" key="2">
    <source>
        <dbReference type="EMBL" id="MBL6762030.1"/>
    </source>
</evidence>
<comment type="caution">
    <text evidence="2">The sequence shown here is derived from an EMBL/GenBank/DDBJ whole genome shotgun (WGS) entry which is preliminary data.</text>
</comment>
<protein>
    <recommendedName>
        <fullName evidence="4">DUF3192 domain-containing protein</fullName>
    </recommendedName>
</protein>
<evidence type="ECO:0000256" key="1">
    <source>
        <dbReference type="SAM" id="SignalP"/>
    </source>
</evidence>